<reference evidence="6 7" key="3">
    <citation type="journal article" date="2008" name="BMC Genomics">
        <title>The genome of the versatile nitrogen fixer Azorhizobium caulinodans ORS571.</title>
        <authorList>
            <person name="Lee KB."/>
            <person name="Backer P.D."/>
            <person name="Aono T."/>
            <person name="Liu CT."/>
            <person name="Suzuki S."/>
            <person name="Suzuki T."/>
            <person name="Kaneko T."/>
            <person name="Yamada M."/>
            <person name="Tabata S."/>
            <person name="Kupfer D.M."/>
            <person name="Najar F.Z."/>
            <person name="Wiley G.B."/>
            <person name="Roe B."/>
            <person name="Binnewies T.T."/>
            <person name="Ussery D.W."/>
            <person name="D'Haeze W."/>
            <person name="Herder J.D."/>
            <person name="Gevers D."/>
            <person name="Vereecke D."/>
            <person name="Holsters M."/>
            <person name="Oyaizu H."/>
        </authorList>
    </citation>
    <scope>NUCLEOTIDE SEQUENCE [LARGE SCALE GENOMIC DNA]</scope>
    <source>
        <strain evidence="7">ATCC 43989 / DSM 5975 / JCM 20966 / LMG 6465 / NBRC 14845 / NCIMB 13405 / ORS 571</strain>
    </source>
</reference>
<comment type="similarity">
    <text evidence="1">Belongs to the LysR transcriptional regulatory family.</text>
</comment>
<reference evidence="6 7" key="1">
    <citation type="journal article" date="2007" name="Appl. Environ. Microbiol.">
        <title>Rhizobial factors required for stem nodule maturation and maintenance in Sesbania rostrata-Azorhizobium caulinodans ORS571 symbiosis.</title>
        <authorList>
            <person name="Suzuki S."/>
            <person name="Aono T."/>
            <person name="Lee KB."/>
            <person name="Suzuki T."/>
            <person name="Liu CT."/>
            <person name="Miwa H."/>
            <person name="Wakao S."/>
            <person name="Iki T."/>
            <person name="Oyaizu H."/>
        </authorList>
    </citation>
    <scope>NUCLEOTIDE SEQUENCE [LARGE SCALE GENOMIC DNA]</scope>
    <source>
        <strain evidence="7">ATCC 43989 / DSM 5975 / JCM 20966 / LMG 6465 / NBRC 14845 / NCIMB 13405 / ORS 571</strain>
    </source>
</reference>
<reference evidence="6 7" key="4">
    <citation type="journal article" date="2009" name="Appl. Environ. Microbiol.">
        <title>Comparative genome-wide transcriptional profiling of Azorhizobium caulinodans ORS571 grown under free-living and symbiotic conditions.</title>
        <authorList>
            <person name="Tsukada S."/>
            <person name="Aono T."/>
            <person name="Akiba N."/>
            <person name="Lee KB."/>
            <person name="Liu CT."/>
            <person name="Toyazaki H."/>
            <person name="Oyaizu H."/>
        </authorList>
    </citation>
    <scope>NUCLEOTIDE SEQUENCE [LARGE SCALE GENOMIC DNA]</scope>
    <source>
        <strain evidence="7">ATCC 43989 / DSM 5975 / JCM 20966 / LMG 6465 / NBRC 14845 / NCIMB 13405 / ORS 571</strain>
    </source>
</reference>
<gene>
    <name evidence="6" type="primary">lysR</name>
    <name evidence="6" type="ordered locus">AZC_4081</name>
</gene>
<dbReference type="GO" id="GO:0003700">
    <property type="term" value="F:DNA-binding transcription factor activity"/>
    <property type="evidence" value="ECO:0007669"/>
    <property type="project" value="InterPro"/>
</dbReference>
<dbReference type="FunFam" id="1.10.10.10:FF:000001">
    <property type="entry name" value="LysR family transcriptional regulator"/>
    <property type="match status" value="1"/>
</dbReference>
<reference evidence="7" key="2">
    <citation type="submission" date="2007-04" db="EMBL/GenBank/DDBJ databases">
        <title>Complete genome sequence of the nitrogen-fixing bacterium Azorhizobium caulinodans ORS571.</title>
        <authorList>
            <person name="Lee K.B."/>
            <person name="Backer P.D."/>
            <person name="Aono T."/>
            <person name="Liu C.T."/>
            <person name="Suzuki S."/>
            <person name="Suzuki T."/>
            <person name="Kaneko T."/>
            <person name="Yamada M."/>
            <person name="Tabata S."/>
            <person name="Kupfer D.M."/>
            <person name="Najar F.Z."/>
            <person name="Wiley G.B."/>
            <person name="Roe B."/>
            <person name="Binnewies T."/>
            <person name="Ussery D."/>
            <person name="Vereecke D."/>
            <person name="Gevers D."/>
            <person name="Holsters M."/>
            <person name="Oyaizu H."/>
        </authorList>
    </citation>
    <scope>NUCLEOTIDE SEQUENCE [LARGE SCALE GENOMIC DNA]</scope>
    <source>
        <strain evidence="7">ATCC 43989 / DSM 5975 / JCM 20966 / LMG 6465 / NBRC 14845 / NCIMB 13405 / ORS 571</strain>
    </source>
</reference>
<accession>A8HRR0</accession>
<dbReference type="PROSITE" id="PS50931">
    <property type="entry name" value="HTH_LYSR"/>
    <property type="match status" value="1"/>
</dbReference>
<feature type="domain" description="HTH lysR-type" evidence="5">
    <location>
        <begin position="3"/>
        <end position="60"/>
    </location>
</feature>
<dbReference type="SUPFAM" id="SSF53850">
    <property type="entry name" value="Periplasmic binding protein-like II"/>
    <property type="match status" value="1"/>
</dbReference>
<evidence type="ECO:0000256" key="3">
    <source>
        <dbReference type="ARBA" id="ARBA00023125"/>
    </source>
</evidence>
<dbReference type="Gene3D" id="1.10.10.10">
    <property type="entry name" value="Winged helix-like DNA-binding domain superfamily/Winged helix DNA-binding domain"/>
    <property type="match status" value="1"/>
</dbReference>
<dbReference type="Pfam" id="PF00126">
    <property type="entry name" value="HTH_1"/>
    <property type="match status" value="1"/>
</dbReference>
<reference evidence="6 7" key="6">
    <citation type="journal article" date="2011" name="Appl. Environ. Microbiol.">
        <title>Involvement of the azorhizobial chromosome partition gene (parA) in the onset of bacteroid differentiation during Sesbania rostrata stem nodule development.</title>
        <authorList>
            <person name="Liu CT."/>
            <person name="Lee KB."/>
            <person name="Wang YS."/>
            <person name="Peng MH."/>
            <person name="Lee KT."/>
            <person name="Suzuki S."/>
            <person name="Suzuki T."/>
            <person name="Oyaizu H."/>
        </authorList>
    </citation>
    <scope>NUCLEOTIDE SEQUENCE [LARGE SCALE GENOMIC DNA]</scope>
    <source>
        <strain evidence="7">ATCC 43989 / DSM 5975 / JCM 20966 / LMG 6465 / NBRC 14845 / NCIMB 13405 / ORS 571</strain>
    </source>
</reference>
<dbReference type="HOGENOM" id="CLU_039613_6_1_5"/>
<dbReference type="eggNOG" id="COG0583">
    <property type="taxonomic scope" value="Bacteria"/>
</dbReference>
<dbReference type="InterPro" id="IPR036390">
    <property type="entry name" value="WH_DNA-bd_sf"/>
</dbReference>
<dbReference type="STRING" id="438753.AZC_4081"/>
<keyword evidence="7" id="KW-1185">Reference proteome</keyword>
<evidence type="ECO:0000256" key="2">
    <source>
        <dbReference type="ARBA" id="ARBA00023015"/>
    </source>
</evidence>
<reference evidence="6 7" key="5">
    <citation type="journal article" date="2010" name="Appl. Environ. Microbiol.">
        <title>phrR-like gene praR of Azorhizobium caulinodans ORS571 is essential for symbiosis with Sesbania rostrata and is involved in expression of reb genes.</title>
        <authorList>
            <person name="Akiba N."/>
            <person name="Aono T."/>
            <person name="Toyazaki H."/>
            <person name="Sato S."/>
            <person name="Oyaizu H."/>
        </authorList>
    </citation>
    <scope>NUCLEOTIDE SEQUENCE [LARGE SCALE GENOMIC DNA]</scope>
    <source>
        <strain evidence="7">ATCC 43989 / DSM 5975 / JCM 20966 / LMG 6465 / NBRC 14845 / NCIMB 13405 / ORS 571</strain>
    </source>
</reference>
<sequence>MVMDLKALETFVRVAELGSFRAAANKLHTTQPAISQRIAQLESELGARLLERERRNVTPTPRGRTLLAYAEKMLALRAEMLTVFSDSTSLRGVMRIGLAETIVHTWLTRFLKQVNAIHPHLGLEIEVDISPNLRDRLAAQELDVVFMLGPSHLPLMENRLLCSYPVSFVASPEISWSQKPVTLEELATFPIITFSRNTQPYMAVRTLFSRHDLPPVRLHASASLSTVVHMATEGLGIAVIPAAIVSGELASGRLAVIETNTHIPDLPFYAAWTSTPDSSAARQIVEIAAVIAQERGGM</sequence>
<dbReference type="InterPro" id="IPR036388">
    <property type="entry name" value="WH-like_DNA-bd_sf"/>
</dbReference>
<dbReference type="InterPro" id="IPR000847">
    <property type="entry name" value="LysR_HTH_N"/>
</dbReference>
<dbReference type="KEGG" id="azc:AZC_4081"/>
<protein>
    <submittedName>
        <fullName evidence="6">Transcriptional regulator</fullName>
    </submittedName>
</protein>
<dbReference type="AlphaFoldDB" id="A8HRR0"/>
<organism evidence="6 7">
    <name type="scientific">Azorhizobium caulinodans (strain ATCC 43989 / DSM 5975 / JCM 20966 / LMG 6465 / NBRC 14845 / NCIMB 13405 / ORS 571)</name>
    <dbReference type="NCBI Taxonomy" id="438753"/>
    <lineage>
        <taxon>Bacteria</taxon>
        <taxon>Pseudomonadati</taxon>
        <taxon>Pseudomonadota</taxon>
        <taxon>Alphaproteobacteria</taxon>
        <taxon>Hyphomicrobiales</taxon>
        <taxon>Xanthobacteraceae</taxon>
        <taxon>Azorhizobium</taxon>
    </lineage>
</organism>
<dbReference type="PANTHER" id="PTHR30126">
    <property type="entry name" value="HTH-TYPE TRANSCRIPTIONAL REGULATOR"/>
    <property type="match status" value="1"/>
</dbReference>
<name>A8HRR0_AZOC5</name>
<evidence type="ECO:0000256" key="4">
    <source>
        <dbReference type="ARBA" id="ARBA00023163"/>
    </source>
</evidence>
<dbReference type="PANTHER" id="PTHR30126:SF77">
    <property type="entry name" value="TRANSCRIPTIONAL REGULATORY PROTEIN"/>
    <property type="match status" value="1"/>
</dbReference>
<dbReference type="Proteomes" id="UP000000270">
    <property type="component" value="Chromosome"/>
</dbReference>
<dbReference type="EMBL" id="AP009384">
    <property type="protein sequence ID" value="BAF90079.1"/>
    <property type="molecule type" value="Genomic_DNA"/>
</dbReference>
<dbReference type="Gene3D" id="3.40.190.290">
    <property type="match status" value="1"/>
</dbReference>
<dbReference type="GO" id="GO:0000976">
    <property type="term" value="F:transcription cis-regulatory region binding"/>
    <property type="evidence" value="ECO:0007669"/>
    <property type="project" value="TreeGrafter"/>
</dbReference>
<keyword evidence="3" id="KW-0238">DNA-binding</keyword>
<evidence type="ECO:0000313" key="6">
    <source>
        <dbReference type="EMBL" id="BAF90079.1"/>
    </source>
</evidence>
<dbReference type="PRINTS" id="PR00039">
    <property type="entry name" value="HTHLYSR"/>
</dbReference>
<keyword evidence="2" id="KW-0805">Transcription regulation</keyword>
<evidence type="ECO:0000256" key="1">
    <source>
        <dbReference type="ARBA" id="ARBA00009437"/>
    </source>
</evidence>
<dbReference type="InterPro" id="IPR005119">
    <property type="entry name" value="LysR_subst-bd"/>
</dbReference>
<proteinExistence type="inferred from homology"/>
<dbReference type="SUPFAM" id="SSF46785">
    <property type="entry name" value="Winged helix' DNA-binding domain"/>
    <property type="match status" value="1"/>
</dbReference>
<dbReference type="Pfam" id="PF03466">
    <property type="entry name" value="LysR_substrate"/>
    <property type="match status" value="1"/>
</dbReference>
<evidence type="ECO:0000313" key="7">
    <source>
        <dbReference type="Proteomes" id="UP000000270"/>
    </source>
</evidence>
<keyword evidence="4" id="KW-0804">Transcription</keyword>
<evidence type="ECO:0000259" key="5">
    <source>
        <dbReference type="PROSITE" id="PS50931"/>
    </source>
</evidence>
<dbReference type="CDD" id="cd05466">
    <property type="entry name" value="PBP2_LTTR_substrate"/>
    <property type="match status" value="1"/>
</dbReference>